<dbReference type="AlphaFoldDB" id="A0A5C5UTL6"/>
<dbReference type="PROSITE" id="PS51257">
    <property type="entry name" value="PROKAR_LIPOPROTEIN"/>
    <property type="match status" value="1"/>
</dbReference>
<dbReference type="SUPFAM" id="SSF53850">
    <property type="entry name" value="Periplasmic binding protein-like II"/>
    <property type="match status" value="1"/>
</dbReference>
<dbReference type="RefSeq" id="WP_146569136.1">
    <property type="nucleotide sequence ID" value="NZ_SIHJ01000011.1"/>
</dbReference>
<accession>A0A5C5UTL6</accession>
<keyword evidence="2" id="KW-1185">Reference proteome</keyword>
<comment type="caution">
    <text evidence="1">The sequence shown here is derived from an EMBL/GenBank/DDBJ whole genome shotgun (WGS) entry which is preliminary data.</text>
</comment>
<protein>
    <recommendedName>
        <fullName evidence="3">Alkanesulfonate transporter substrate-binding subunit</fullName>
    </recommendedName>
</protein>
<dbReference type="Gene3D" id="3.40.190.10">
    <property type="entry name" value="Periplasmic binding protein-like II"/>
    <property type="match status" value="1"/>
</dbReference>
<evidence type="ECO:0000313" key="1">
    <source>
        <dbReference type="EMBL" id="TWT29199.1"/>
    </source>
</evidence>
<dbReference type="OrthoDB" id="286202at2"/>
<evidence type="ECO:0008006" key="3">
    <source>
        <dbReference type="Google" id="ProtNLM"/>
    </source>
</evidence>
<dbReference type="EMBL" id="SIHJ01000011">
    <property type="protein sequence ID" value="TWT29199.1"/>
    <property type="molecule type" value="Genomic_DNA"/>
</dbReference>
<evidence type="ECO:0000313" key="2">
    <source>
        <dbReference type="Proteomes" id="UP000316714"/>
    </source>
</evidence>
<organism evidence="1 2">
    <name type="scientific">Posidoniimonas corsicana</name>
    <dbReference type="NCBI Taxonomy" id="1938618"/>
    <lineage>
        <taxon>Bacteria</taxon>
        <taxon>Pseudomonadati</taxon>
        <taxon>Planctomycetota</taxon>
        <taxon>Planctomycetia</taxon>
        <taxon>Pirellulales</taxon>
        <taxon>Lacipirellulaceae</taxon>
        <taxon>Posidoniimonas</taxon>
    </lineage>
</organism>
<reference evidence="1 2" key="1">
    <citation type="submission" date="2019-02" db="EMBL/GenBank/DDBJ databases">
        <title>Deep-cultivation of Planctomycetes and their phenomic and genomic characterization uncovers novel biology.</title>
        <authorList>
            <person name="Wiegand S."/>
            <person name="Jogler M."/>
            <person name="Boedeker C."/>
            <person name="Pinto D."/>
            <person name="Vollmers J."/>
            <person name="Rivas-Marin E."/>
            <person name="Kohn T."/>
            <person name="Peeters S.H."/>
            <person name="Heuer A."/>
            <person name="Rast P."/>
            <person name="Oberbeckmann S."/>
            <person name="Bunk B."/>
            <person name="Jeske O."/>
            <person name="Meyerdierks A."/>
            <person name="Storesund J.E."/>
            <person name="Kallscheuer N."/>
            <person name="Luecker S."/>
            <person name="Lage O.M."/>
            <person name="Pohl T."/>
            <person name="Merkel B.J."/>
            <person name="Hornburger P."/>
            <person name="Mueller R.-W."/>
            <person name="Bruemmer F."/>
            <person name="Labrenz M."/>
            <person name="Spormann A.M."/>
            <person name="Op Den Camp H."/>
            <person name="Overmann J."/>
            <person name="Amann R."/>
            <person name="Jetten M.S.M."/>
            <person name="Mascher T."/>
            <person name="Medema M.H."/>
            <person name="Devos D.P."/>
            <person name="Kaster A.-K."/>
            <person name="Ovreas L."/>
            <person name="Rohde M."/>
            <person name="Galperin M.Y."/>
            <person name="Jogler C."/>
        </authorList>
    </citation>
    <scope>NUCLEOTIDE SEQUENCE [LARGE SCALE GENOMIC DNA]</scope>
    <source>
        <strain evidence="1 2">KOR34</strain>
    </source>
</reference>
<sequence>MRNLKPLACLALISLMVGCTGGKSDSSGGDAAPADTPVFSLAWSEYPSWSVFGVAHEKGLLDKDEGKLGEIEKKWGVDIVLVQADYDPCLAQYGNSTVDAVCMTNMDSLAPASGRDSVAILPTSTSVGADACIAVGVDSIDALKGEPTYGLEKSVSQYAFERCLELEGQDPSEFEFKNMDPGVAAQAMQGGDENIKSIMVWNPFVLQTLRDREGSKRLFDSRKIPEEIIDMVVVSKASLAKPGGDKFAHALIDAFYQVNAHLADDATRADTLKALGEKFSSLGVDDMEIVVEETQMYATPDAGIGLFEQQKFQNETMPMVVDFCASHDIVAEKPTVGFGKADAQLNFDASYMKAVKSGAAE</sequence>
<name>A0A5C5UTL6_9BACT</name>
<dbReference type="Proteomes" id="UP000316714">
    <property type="component" value="Unassembled WGS sequence"/>
</dbReference>
<gene>
    <name evidence="1" type="ORF">KOR34_53390</name>
</gene>
<proteinExistence type="predicted"/>